<dbReference type="HOGENOM" id="CLU_019602_16_1_5"/>
<dbReference type="CDD" id="cd06261">
    <property type="entry name" value="TM_PBP2"/>
    <property type="match status" value="1"/>
</dbReference>
<keyword evidence="11" id="KW-1185">Reference proteome</keyword>
<dbReference type="PANTHER" id="PTHR30614:SF41">
    <property type="entry name" value="INNER MEMBRANE AMINO-ACID ABC TRANSPORTER PERMEASE PROTEIN YHDY"/>
    <property type="match status" value="1"/>
</dbReference>
<dbReference type="Gene3D" id="1.10.3720.10">
    <property type="entry name" value="MetI-like"/>
    <property type="match status" value="1"/>
</dbReference>
<feature type="transmembrane region" description="Helical" evidence="8">
    <location>
        <begin position="349"/>
        <end position="372"/>
    </location>
</feature>
<organism evidence="10 11">
    <name type="scientific">Liberibacter crescens (strain BT-1)</name>
    <dbReference type="NCBI Taxonomy" id="1215343"/>
    <lineage>
        <taxon>Bacteria</taxon>
        <taxon>Pseudomonadati</taxon>
        <taxon>Pseudomonadota</taxon>
        <taxon>Alphaproteobacteria</taxon>
        <taxon>Hyphomicrobiales</taxon>
        <taxon>Rhizobiaceae</taxon>
        <taxon>Liberibacter</taxon>
    </lineage>
</organism>
<keyword evidence="7 8" id="KW-0472">Membrane</keyword>
<dbReference type="Proteomes" id="UP000010799">
    <property type="component" value="Chromosome"/>
</dbReference>
<dbReference type="KEGG" id="lcc:B488_08850"/>
<dbReference type="GO" id="GO:0006865">
    <property type="term" value="P:amino acid transport"/>
    <property type="evidence" value="ECO:0007669"/>
    <property type="project" value="TreeGrafter"/>
</dbReference>
<protein>
    <submittedName>
        <fullName evidence="10">Glutamate Aspartate transport system permease protein GltK</fullName>
    </submittedName>
</protein>
<dbReference type="InterPro" id="IPR035906">
    <property type="entry name" value="MetI-like_sf"/>
</dbReference>
<reference evidence="10 11" key="1">
    <citation type="journal article" date="2012" name="Stand. Genomic Sci.">
        <title>Complete genome sequence of Liberibacter crescens BT-1.</title>
        <authorList>
            <person name="Leonard M.T."/>
            <person name="Fagen J.R."/>
            <person name="Davis-Richardson A.G."/>
            <person name="Davis M.J."/>
            <person name="Triplett E.W."/>
        </authorList>
    </citation>
    <scope>NUCLEOTIDE SEQUENCE [LARGE SCALE GENOMIC DNA]</scope>
    <source>
        <strain evidence="10 11">BT-1</strain>
    </source>
</reference>
<comment type="subcellular location">
    <subcellularLocation>
        <location evidence="1">Cell inner membrane</location>
        <topology evidence="1">Multi-pass membrane protein</topology>
    </subcellularLocation>
    <subcellularLocation>
        <location evidence="8">Cell membrane</location>
        <topology evidence="8">Multi-pass membrane protein</topology>
    </subcellularLocation>
</comment>
<feature type="transmembrane region" description="Helical" evidence="8">
    <location>
        <begin position="209"/>
        <end position="234"/>
    </location>
</feature>
<sequence>MTSSYPFIRKELLPEAVAPKNHRGVLGWIRLSFFSTPKDSLLTILSLIILYFILPEIIHWLFIDAVWTGTDRSVCATTIQGGIQKENWSGACWAFISDRYQQFMFGRYPVEERWRPLVVAGLFILLTTPLLIPSVPHKIFNGFLLISVFPIISFFLLYGGFYLSIVETQLWGGLMVTLIISCFGIVFSLPIGILLALGRISKMPVIRMLCITFIELIRGIPLVTVLFMASVMLPLFLPQGWTVDKLLRALIGVCMFASAYIAEVIRGGLQSIPKGQYEAADSIGLSYFNKMRFVIMPQAIRCVIPGIVNTFIGLFKDSSLVSIISMFDLLGIVRINFSDPKWATPVTSTTGLIFAGFIFWIFCFSMSVYSNFIEKCLNTTRK</sequence>
<dbReference type="InterPro" id="IPR000515">
    <property type="entry name" value="MetI-like"/>
</dbReference>
<evidence type="ECO:0000256" key="8">
    <source>
        <dbReference type="RuleBase" id="RU363032"/>
    </source>
</evidence>
<dbReference type="NCBIfam" id="TIGR01726">
    <property type="entry name" value="HEQRo_perm_3TM"/>
    <property type="match status" value="1"/>
</dbReference>
<dbReference type="PANTHER" id="PTHR30614">
    <property type="entry name" value="MEMBRANE COMPONENT OF AMINO ACID ABC TRANSPORTER"/>
    <property type="match status" value="1"/>
</dbReference>
<keyword evidence="4" id="KW-1003">Cell membrane</keyword>
<gene>
    <name evidence="10" type="ordered locus">B488_08850</name>
</gene>
<keyword evidence="3 8" id="KW-0813">Transport</keyword>
<feature type="transmembrane region" description="Helical" evidence="8">
    <location>
        <begin position="114"/>
        <end position="132"/>
    </location>
</feature>
<evidence type="ECO:0000256" key="4">
    <source>
        <dbReference type="ARBA" id="ARBA00022475"/>
    </source>
</evidence>
<evidence type="ECO:0000313" key="11">
    <source>
        <dbReference type="Proteomes" id="UP000010799"/>
    </source>
</evidence>
<evidence type="ECO:0000259" key="9">
    <source>
        <dbReference type="PROSITE" id="PS50928"/>
    </source>
</evidence>
<dbReference type="PATRIC" id="fig|1215343.11.peg.912"/>
<comment type="similarity">
    <text evidence="2">Belongs to the binding-protein-dependent transport system permease family. HisMQ subfamily.</text>
</comment>
<evidence type="ECO:0000256" key="1">
    <source>
        <dbReference type="ARBA" id="ARBA00004429"/>
    </source>
</evidence>
<accession>L0EV90</accession>
<evidence type="ECO:0000256" key="5">
    <source>
        <dbReference type="ARBA" id="ARBA00022692"/>
    </source>
</evidence>
<feature type="domain" description="ABC transmembrane type-1" evidence="9">
    <location>
        <begin position="174"/>
        <end position="370"/>
    </location>
</feature>
<dbReference type="GO" id="GO:0043190">
    <property type="term" value="C:ATP-binding cassette (ABC) transporter complex"/>
    <property type="evidence" value="ECO:0007669"/>
    <property type="project" value="InterPro"/>
</dbReference>
<evidence type="ECO:0000256" key="6">
    <source>
        <dbReference type="ARBA" id="ARBA00022989"/>
    </source>
</evidence>
<evidence type="ECO:0000256" key="3">
    <source>
        <dbReference type="ARBA" id="ARBA00022448"/>
    </source>
</evidence>
<evidence type="ECO:0000256" key="2">
    <source>
        <dbReference type="ARBA" id="ARBA00010072"/>
    </source>
</evidence>
<feature type="transmembrane region" description="Helical" evidence="8">
    <location>
        <begin position="40"/>
        <end position="63"/>
    </location>
</feature>
<dbReference type="EMBL" id="CP003789">
    <property type="protein sequence ID" value="AGA64877.1"/>
    <property type="molecule type" value="Genomic_DNA"/>
</dbReference>
<evidence type="ECO:0000256" key="7">
    <source>
        <dbReference type="ARBA" id="ARBA00023136"/>
    </source>
</evidence>
<dbReference type="STRING" id="1215343.B488_08850"/>
<dbReference type="InterPro" id="IPR043429">
    <property type="entry name" value="ArtM/GltK/GlnP/TcyL/YhdX-like"/>
</dbReference>
<dbReference type="PROSITE" id="PS50928">
    <property type="entry name" value="ABC_TM1"/>
    <property type="match status" value="1"/>
</dbReference>
<dbReference type="RefSeq" id="WP_015273303.1">
    <property type="nucleotide sequence ID" value="NC_019907.1"/>
</dbReference>
<proteinExistence type="inferred from homology"/>
<name>L0EV90_LIBCB</name>
<dbReference type="GO" id="GO:0022857">
    <property type="term" value="F:transmembrane transporter activity"/>
    <property type="evidence" value="ECO:0007669"/>
    <property type="project" value="InterPro"/>
</dbReference>
<dbReference type="AlphaFoldDB" id="L0EV90"/>
<evidence type="ECO:0000313" key="10">
    <source>
        <dbReference type="EMBL" id="AGA64877.1"/>
    </source>
</evidence>
<keyword evidence="6 8" id="KW-1133">Transmembrane helix</keyword>
<dbReference type="Pfam" id="PF00528">
    <property type="entry name" value="BPD_transp_1"/>
    <property type="match status" value="1"/>
</dbReference>
<dbReference type="SUPFAM" id="SSF161098">
    <property type="entry name" value="MetI-like"/>
    <property type="match status" value="1"/>
</dbReference>
<feature type="transmembrane region" description="Helical" evidence="8">
    <location>
        <begin position="171"/>
        <end position="197"/>
    </location>
</feature>
<keyword evidence="5 8" id="KW-0812">Transmembrane</keyword>
<dbReference type="InterPro" id="IPR010065">
    <property type="entry name" value="AA_ABC_transptr_permease_3TM"/>
</dbReference>
<feature type="transmembrane region" description="Helical" evidence="8">
    <location>
        <begin position="246"/>
        <end position="265"/>
    </location>
</feature>
<dbReference type="eggNOG" id="COG0765">
    <property type="taxonomic scope" value="Bacteria"/>
</dbReference>
<feature type="transmembrane region" description="Helical" evidence="8">
    <location>
        <begin position="144"/>
        <end position="165"/>
    </location>
</feature>